<keyword evidence="8" id="KW-1185">Reference proteome</keyword>
<name>A0ABT9ZRJ7_9BACI</name>
<dbReference type="RefSeq" id="WP_307321940.1">
    <property type="nucleotide sequence ID" value="NZ_JAUSUG010000002.1"/>
</dbReference>
<dbReference type="Pfam" id="PF12831">
    <property type="entry name" value="FAD_oxidored"/>
    <property type="match status" value="1"/>
</dbReference>
<dbReference type="Proteomes" id="UP001230005">
    <property type="component" value="Unassembled WGS sequence"/>
</dbReference>
<accession>A0ABT9ZRJ7</accession>
<evidence type="ECO:0000256" key="6">
    <source>
        <dbReference type="SAM" id="Phobius"/>
    </source>
</evidence>
<keyword evidence="3" id="KW-0560">Oxidoreductase</keyword>
<keyword evidence="2" id="KW-0479">Metal-binding</keyword>
<organism evidence="7 8">
    <name type="scientific">Evansella vedderi</name>
    <dbReference type="NCBI Taxonomy" id="38282"/>
    <lineage>
        <taxon>Bacteria</taxon>
        <taxon>Bacillati</taxon>
        <taxon>Bacillota</taxon>
        <taxon>Bacilli</taxon>
        <taxon>Bacillales</taxon>
        <taxon>Bacillaceae</taxon>
        <taxon>Evansella</taxon>
    </lineage>
</organism>
<dbReference type="InterPro" id="IPR036188">
    <property type="entry name" value="FAD/NAD-bd_sf"/>
</dbReference>
<evidence type="ECO:0000256" key="5">
    <source>
        <dbReference type="ARBA" id="ARBA00023014"/>
    </source>
</evidence>
<evidence type="ECO:0000256" key="2">
    <source>
        <dbReference type="ARBA" id="ARBA00022723"/>
    </source>
</evidence>
<keyword evidence="5" id="KW-0411">Iron-sulfur</keyword>
<sequence>MGEKWFTETSKEIPIIAEMDVVVVGGGPSGVASAVTAAEQGMKTLIIERYGFFGGMSVAGLSGTIGGLYSSSTKSKLEQIVHGFAGSFQVY</sequence>
<reference evidence="7 8" key="1">
    <citation type="submission" date="2023-07" db="EMBL/GenBank/DDBJ databases">
        <title>Genomic Encyclopedia of Type Strains, Phase IV (KMG-IV): sequencing the most valuable type-strain genomes for metagenomic binning, comparative biology and taxonomic classification.</title>
        <authorList>
            <person name="Goeker M."/>
        </authorList>
    </citation>
    <scope>NUCLEOTIDE SEQUENCE [LARGE SCALE GENOMIC DNA]</scope>
    <source>
        <strain evidence="7 8">DSM 9768</strain>
    </source>
</reference>
<proteinExistence type="predicted"/>
<keyword evidence="1" id="KW-0004">4Fe-4S</keyword>
<evidence type="ECO:0000313" key="8">
    <source>
        <dbReference type="Proteomes" id="UP001230005"/>
    </source>
</evidence>
<evidence type="ECO:0000256" key="1">
    <source>
        <dbReference type="ARBA" id="ARBA00022485"/>
    </source>
</evidence>
<keyword evidence="6" id="KW-0812">Transmembrane</keyword>
<dbReference type="Gene3D" id="3.50.50.60">
    <property type="entry name" value="FAD/NAD(P)-binding domain"/>
    <property type="match status" value="1"/>
</dbReference>
<keyword evidence="6" id="KW-0472">Membrane</keyword>
<evidence type="ECO:0000313" key="7">
    <source>
        <dbReference type="EMBL" id="MDQ0253377.1"/>
    </source>
</evidence>
<dbReference type="EMBL" id="JAUSUG010000002">
    <property type="protein sequence ID" value="MDQ0253377.1"/>
    <property type="molecule type" value="Genomic_DNA"/>
</dbReference>
<evidence type="ECO:0000256" key="3">
    <source>
        <dbReference type="ARBA" id="ARBA00023002"/>
    </source>
</evidence>
<feature type="transmembrane region" description="Helical" evidence="6">
    <location>
        <begin position="50"/>
        <end position="69"/>
    </location>
</feature>
<evidence type="ECO:0000256" key="4">
    <source>
        <dbReference type="ARBA" id="ARBA00023004"/>
    </source>
</evidence>
<dbReference type="SUPFAM" id="SSF51905">
    <property type="entry name" value="FAD/NAD(P)-binding domain"/>
    <property type="match status" value="1"/>
</dbReference>
<protein>
    <submittedName>
        <fullName evidence="7">Ribulose 1,5-bisphosphate synthetase/thiazole synthase</fullName>
    </submittedName>
</protein>
<keyword evidence="6" id="KW-1133">Transmembrane helix</keyword>
<gene>
    <name evidence="7" type="ORF">J2S74_000749</name>
</gene>
<comment type="caution">
    <text evidence="7">The sequence shown here is derived from an EMBL/GenBank/DDBJ whole genome shotgun (WGS) entry which is preliminary data.</text>
</comment>
<dbReference type="PANTHER" id="PTHR43498">
    <property type="entry name" value="FERREDOXIN:COB-COM HETERODISULFIDE REDUCTASE SUBUNIT A"/>
    <property type="match status" value="1"/>
</dbReference>
<dbReference type="PANTHER" id="PTHR43498:SF1">
    <property type="entry name" value="COB--COM HETERODISULFIDE REDUCTASE IRON-SULFUR SUBUNIT A"/>
    <property type="match status" value="1"/>
</dbReference>
<keyword evidence="4" id="KW-0408">Iron</keyword>
<dbReference type="InterPro" id="IPR039650">
    <property type="entry name" value="HdrA-like"/>
</dbReference>